<reference evidence="3" key="3">
    <citation type="journal article" date="2017" name="Nature">
        <title>Genome sequence of the progenitor of the wheat D genome Aegilops tauschii.</title>
        <authorList>
            <person name="Luo M.C."/>
            <person name="Gu Y.Q."/>
            <person name="Puiu D."/>
            <person name="Wang H."/>
            <person name="Twardziok S.O."/>
            <person name="Deal K.R."/>
            <person name="Huo N."/>
            <person name="Zhu T."/>
            <person name="Wang L."/>
            <person name="Wang Y."/>
            <person name="McGuire P.E."/>
            <person name="Liu S."/>
            <person name="Long H."/>
            <person name="Ramasamy R.K."/>
            <person name="Rodriguez J.C."/>
            <person name="Van S.L."/>
            <person name="Yuan L."/>
            <person name="Wang Z."/>
            <person name="Xia Z."/>
            <person name="Xiao L."/>
            <person name="Anderson O.D."/>
            <person name="Ouyang S."/>
            <person name="Liang Y."/>
            <person name="Zimin A.V."/>
            <person name="Pertea G."/>
            <person name="Qi P."/>
            <person name="Bennetzen J.L."/>
            <person name="Dai X."/>
            <person name="Dawson M.W."/>
            <person name="Muller H.G."/>
            <person name="Kugler K."/>
            <person name="Rivarola-Duarte L."/>
            <person name="Spannagl M."/>
            <person name="Mayer K.F.X."/>
            <person name="Lu F.H."/>
            <person name="Bevan M.W."/>
            <person name="Leroy P."/>
            <person name="Li P."/>
            <person name="You F.M."/>
            <person name="Sun Q."/>
            <person name="Liu Z."/>
            <person name="Lyons E."/>
            <person name="Wicker T."/>
            <person name="Salzberg S.L."/>
            <person name="Devos K.M."/>
            <person name="Dvorak J."/>
        </authorList>
    </citation>
    <scope>NUCLEOTIDE SEQUENCE [LARGE SCALE GENOMIC DNA]</scope>
    <source>
        <strain evidence="3">cv. AL8/78</strain>
    </source>
</reference>
<dbReference type="Gramene" id="AET7Gv20345600.1">
    <property type="protein sequence ID" value="AET7Gv20345600.1"/>
    <property type="gene ID" value="AET7Gv20345600"/>
</dbReference>
<keyword evidence="4" id="KW-1185">Reference proteome</keyword>
<dbReference type="PANTHER" id="PTHR46444:SF9">
    <property type="entry name" value="DCD (DEVELOPMENT AND CELL DEATH) DOMAIN PROTEIN"/>
    <property type="match status" value="1"/>
</dbReference>
<feature type="region of interest" description="Disordered" evidence="1">
    <location>
        <begin position="1206"/>
        <end position="1279"/>
    </location>
</feature>
<dbReference type="EnsemblPlants" id="AET7Gv20345600.1">
    <property type="protein sequence ID" value="AET7Gv20345600.1"/>
    <property type="gene ID" value="AET7Gv20345600"/>
</dbReference>
<organism evidence="3 4">
    <name type="scientific">Aegilops tauschii subsp. strangulata</name>
    <name type="common">Goatgrass</name>
    <dbReference type="NCBI Taxonomy" id="200361"/>
    <lineage>
        <taxon>Eukaryota</taxon>
        <taxon>Viridiplantae</taxon>
        <taxon>Streptophyta</taxon>
        <taxon>Embryophyta</taxon>
        <taxon>Tracheophyta</taxon>
        <taxon>Spermatophyta</taxon>
        <taxon>Magnoliopsida</taxon>
        <taxon>Liliopsida</taxon>
        <taxon>Poales</taxon>
        <taxon>Poaceae</taxon>
        <taxon>BOP clade</taxon>
        <taxon>Pooideae</taxon>
        <taxon>Triticodae</taxon>
        <taxon>Triticeae</taxon>
        <taxon>Triticinae</taxon>
        <taxon>Aegilops</taxon>
    </lineage>
</organism>
<feature type="region of interest" description="Disordered" evidence="1">
    <location>
        <begin position="372"/>
        <end position="415"/>
    </location>
</feature>
<accession>A0A453QVP5</accession>
<protein>
    <recommendedName>
        <fullName evidence="2">DCD domain-containing protein</fullName>
    </recommendedName>
</protein>
<feature type="compositionally biased region" description="Basic and acidic residues" evidence="1">
    <location>
        <begin position="311"/>
        <end position="322"/>
    </location>
</feature>
<dbReference type="PROSITE" id="PS51222">
    <property type="entry name" value="DCD"/>
    <property type="match status" value="1"/>
</dbReference>
<evidence type="ECO:0000256" key="1">
    <source>
        <dbReference type="SAM" id="MobiDB-lite"/>
    </source>
</evidence>
<evidence type="ECO:0000313" key="3">
    <source>
        <dbReference type="EnsemblPlants" id="AET7Gv20345600.1"/>
    </source>
</evidence>
<feature type="domain" description="DCD" evidence="2">
    <location>
        <begin position="39"/>
        <end position="170"/>
    </location>
</feature>
<reference evidence="3" key="5">
    <citation type="journal article" date="2021" name="G3 (Bethesda)">
        <title>Aegilops tauschii genome assembly Aet v5.0 features greater sequence contiguity and improved annotation.</title>
        <authorList>
            <person name="Wang L."/>
            <person name="Zhu T."/>
            <person name="Rodriguez J.C."/>
            <person name="Deal K.R."/>
            <person name="Dubcovsky J."/>
            <person name="McGuire P.E."/>
            <person name="Lux T."/>
            <person name="Spannagl M."/>
            <person name="Mayer K.F.X."/>
            <person name="Baldrich P."/>
            <person name="Meyers B.C."/>
            <person name="Huo N."/>
            <person name="Gu Y.Q."/>
            <person name="Zhou H."/>
            <person name="Devos K.M."/>
            <person name="Bennetzen J.L."/>
            <person name="Unver T."/>
            <person name="Budak H."/>
            <person name="Gulick P.J."/>
            <person name="Galiba G."/>
            <person name="Kalapos B."/>
            <person name="Nelson D.R."/>
            <person name="Li P."/>
            <person name="You F.M."/>
            <person name="Luo M.C."/>
            <person name="Dvorak J."/>
        </authorList>
    </citation>
    <scope>NUCLEOTIDE SEQUENCE [LARGE SCALE GENOMIC DNA]</scope>
    <source>
        <strain evidence="3">cv. AL8/78</strain>
    </source>
</reference>
<feature type="region of interest" description="Disordered" evidence="1">
    <location>
        <begin position="176"/>
        <end position="212"/>
    </location>
</feature>
<dbReference type="Pfam" id="PF10539">
    <property type="entry name" value="Dev_Cell_Death"/>
    <property type="match status" value="1"/>
</dbReference>
<dbReference type="SMART" id="SM00767">
    <property type="entry name" value="DCD"/>
    <property type="match status" value="1"/>
</dbReference>
<reference evidence="4" key="2">
    <citation type="journal article" date="2017" name="Nat. Plants">
        <title>The Aegilops tauschii genome reveals multiple impacts of transposons.</title>
        <authorList>
            <person name="Zhao G."/>
            <person name="Zou C."/>
            <person name="Li K."/>
            <person name="Wang K."/>
            <person name="Li T."/>
            <person name="Gao L."/>
            <person name="Zhang X."/>
            <person name="Wang H."/>
            <person name="Yang Z."/>
            <person name="Liu X."/>
            <person name="Jiang W."/>
            <person name="Mao L."/>
            <person name="Kong X."/>
            <person name="Jiao Y."/>
            <person name="Jia J."/>
        </authorList>
    </citation>
    <scope>NUCLEOTIDE SEQUENCE [LARGE SCALE GENOMIC DNA]</scope>
    <source>
        <strain evidence="4">cv. AL8/78</strain>
    </source>
</reference>
<reference evidence="3" key="4">
    <citation type="submission" date="2019-03" db="UniProtKB">
        <authorList>
            <consortium name="EnsemblPlants"/>
        </authorList>
    </citation>
    <scope>IDENTIFICATION</scope>
</reference>
<dbReference type="PANTHER" id="PTHR46444">
    <property type="entry name" value="DCD (DEVELOPMENT AND CELL DEATH) DOMAIN PROTEIN-RELATED"/>
    <property type="match status" value="1"/>
</dbReference>
<sequence>PTSPPPGPIRSTAPPPSSCIGLRKPMNLWMGKVQSKNVPAYDGAIFLCNHLTRKECFHRKLFGLSSKCTEFIHKVKSGATLFLYDVEQRKLHGVFEATSDGAMNIIPDAYASSGFQYPCQIRFKRIWFCKPLMESEFEDAVQDNYYFARNKFNYGLTHQQVVKLLHLFSSRNRLQPRQNPRLQVEPPRESDISSVVNQTDNHSGSNSSHGSLKSACQTCTSSSVGEHAASPSHKLSEPMSLKHRELQLDISDVAKSNSSRSSLHTAANTDLVTEPGTQEAVDDKFTDDYIPLQLEDDTSDGVDTLFDLLGDESHSSESKGSSDSEENTAFHQPCVRKKDDCHQPLADSKLRADIEGRKSVFARLMGRPESFVQRQKFKTKPFPSKNAKSFSSPNQRRKRRRAQQSKSFPCDNRATLGMPSAHKMIKGPALDYSFVWDDDRRSNKFSGGKPSNIQRVLWNASTKEPDRYGACKRLFVSEGSKKLIGSSDRMSNKPPLFAEVHERCKVTVEEKTRTPFLDFKRHAKDLNVEGGDPDYTADVEEAATKKTRLASASYHGDEDESETALVPKQTRPMDMLTVSDENCKLNSISLLSNDTCTQMAGAYLETEVQLKDEQQRIQGCREDVTGDTENMPTVSDENCKLDNISLSSNDNCTQMAGAYRETKMQLQDEQQRSEGYCEDVTGEKSSLGDSGNAQLFRKLSFGDMQTIVETGIEVGFGHVDTETSLQEKQNQSGRSCYGVVDTDTTLIIENPETMESLPNHDEDGTFEMVATDHQDTSTLPQGKDGEATNQLTDSEDDKDSTNNLSPNRRRSTSPPRDLELSKEEEMRYQSYGTKHGAVHEISDSSDSFAICAEGYGSQIGMSTDSTSIHLVINELGTNSESRTSFFDGSCDKESNKHPLFAEVHEICKVTVEEEIRSPFLDFTRCAKDPNVEGGDPTADVQEIATKKMRLASASYHGEEYESETALVPKDTKPMDMLTVSDENCKLKSISLSSNDTSAQMAGAYLETEVPLHDEQKRIQDCCEDVTGDTENMPTVSDENCKHTSIRLSSNNTCTQMDGAYLETEVQLQDEQQRIQSYREAFTGDTEKKLTVSDENCKLNIISLSSYDTCTQMAGAYVETEVQLQDEQQRIKGSCEDVTGDKSSVLGDSGDAHLFRRLNFGDMETIVETGSRVGFGHVDTETSLKEKQNQSSRSCHGVVNTDTTLIIENPETMESLPSHDEDGTLETVATDPQDTGTLPQGKDGEATNPLTGSEDDENTTSNALSPNRRRSSSPPHDVELSKAEEMQYQSYQAKHIAAAHEMSDSTDSFVVCAEDYGSKIGMSTNSTSVHLVINELGTNTESMTSFFDSSCDRESNKPLFAEVHESCKVIVEEEISTPFLDFKRRAKDPNVEGGDSDYTADVQEAARKKTRLASASYHGEEYESETALVPNDTKPMDMLTVSDENCKLKSISLSSNDRCTQLAGAYLETKVQLQDEQQRIQGCCEDVAGNTENMLKVSDENCKLNSICLLSNDTYTEMPGAYLEAEEQRRIQGCCEDVTGDKSSILGDSGNANLFHRLGLGDMQAIVETGSEAGFGHVDTETSLQEKQNQSARSCSGGVNADKMLIVENSETMESSPSHDEDGTLEMVATDHQDTITLMILGIPQGKDGEAANPLTGSEDDEGTTSNTMSPNRRRSSSPPHDLELRKAEEMRCQSYQTKNVAAAHEMSDSTDSFTVCGKGYGSKSGVSTDSTSVHLVVNDFLGTNSGSRSSFFDGSSSEPAEMIMLSHDPGVEMEPH</sequence>
<feature type="compositionally biased region" description="Low complexity" evidence="1">
    <location>
        <begin position="201"/>
        <end position="211"/>
    </location>
</feature>
<proteinExistence type="predicted"/>
<name>A0A453QVP5_AEGTS</name>
<dbReference type="InterPro" id="IPR013989">
    <property type="entry name" value="Dev_and_cell_death_domain"/>
</dbReference>
<reference evidence="4" key="1">
    <citation type="journal article" date="2014" name="Science">
        <title>Ancient hybridizations among the ancestral genomes of bread wheat.</title>
        <authorList>
            <consortium name="International Wheat Genome Sequencing Consortium,"/>
            <person name="Marcussen T."/>
            <person name="Sandve S.R."/>
            <person name="Heier L."/>
            <person name="Spannagl M."/>
            <person name="Pfeifer M."/>
            <person name="Jakobsen K.S."/>
            <person name="Wulff B.B."/>
            <person name="Steuernagel B."/>
            <person name="Mayer K.F."/>
            <person name="Olsen O.A."/>
        </authorList>
    </citation>
    <scope>NUCLEOTIDE SEQUENCE [LARGE SCALE GENOMIC DNA]</scope>
    <source>
        <strain evidence="4">cv. AL8/78</strain>
    </source>
</reference>
<feature type="region of interest" description="Disordered" evidence="1">
    <location>
        <begin position="1644"/>
        <end position="1680"/>
    </location>
</feature>
<feature type="region of interest" description="Disordered" evidence="1">
    <location>
        <begin position="773"/>
        <end position="823"/>
    </location>
</feature>
<evidence type="ECO:0000259" key="2">
    <source>
        <dbReference type="PROSITE" id="PS51222"/>
    </source>
</evidence>
<dbReference type="STRING" id="200361.A0A453QVP5"/>
<evidence type="ECO:0000313" key="4">
    <source>
        <dbReference type="Proteomes" id="UP000015105"/>
    </source>
</evidence>
<dbReference type="Proteomes" id="UP000015105">
    <property type="component" value="Chromosome 7D"/>
</dbReference>
<feature type="region of interest" description="Disordered" evidence="1">
    <location>
        <begin position="311"/>
        <end position="341"/>
    </location>
</feature>